<proteinExistence type="predicted"/>
<feature type="compositionally biased region" description="Low complexity" evidence="5">
    <location>
        <begin position="404"/>
        <end position="415"/>
    </location>
</feature>
<dbReference type="InterPro" id="IPR051694">
    <property type="entry name" value="Immunoregulatory_rcpt-like"/>
</dbReference>
<keyword evidence="4 6" id="KW-0472">Membrane</keyword>
<evidence type="ECO:0000256" key="3">
    <source>
        <dbReference type="ARBA" id="ARBA00022989"/>
    </source>
</evidence>
<comment type="caution">
    <text evidence="7">The sequence shown here is derived from an EMBL/GenBank/DDBJ whole genome shotgun (WGS) entry which is preliminary data.</text>
</comment>
<keyword evidence="8" id="KW-1185">Reference proteome</keyword>
<gene>
    <name evidence="7" type="ORF">C8R41DRAFT_900175</name>
</gene>
<dbReference type="PANTHER" id="PTHR15549">
    <property type="entry name" value="PAIRED IMMUNOGLOBULIN-LIKE TYPE 2 RECEPTOR"/>
    <property type="match status" value="1"/>
</dbReference>
<feature type="region of interest" description="Disordered" evidence="5">
    <location>
        <begin position="333"/>
        <end position="415"/>
    </location>
</feature>
<evidence type="ECO:0000256" key="6">
    <source>
        <dbReference type="SAM" id="Phobius"/>
    </source>
</evidence>
<feature type="transmembrane region" description="Helical" evidence="6">
    <location>
        <begin position="96"/>
        <end position="119"/>
    </location>
</feature>
<sequence length="476" mass="50629">MCRAKVLEAVTPSETLGVGGDKLKCFGIIFGLYLTVRAAKYSIASIVSDEPPFLFLVTTMSPTTTLSSSSNAASTVTSTISPTNSSSSTSDMTTEVIVGGLIAGVLVALIVAGLVYFLCQRNNGRKSSKGGGEGSRKDGRGRSMDGSDPLLYPTISQLGQGDYNPYVETVSIPARPMHPEISLNYTEIDMLEPLPSSSSVMQEVPMSPSPPRPSLPPLVIPPLSIAPSAIRYPAKLPSIAPTAVPAVEHISNNLASAVSIDDAASESSVSAYSQASASTRIHKAWEDDTQIPPIPEIPSYLYNAYIAPEVANENTSLARGNTTKVAALLKSRARRAQRGKPLTRSSTKISRIERSDSLESIPFTPRTKHTEAGGLHRDASTLGTKSPAPSEAASLTIRNPFADTSSSSRSTSVTTSIANHTVHTVDPPYYAHRLSVIDNEEAETESLYADEVPTFSAMMDTPPLRISKNQVYNARS</sequence>
<reference evidence="7" key="1">
    <citation type="submission" date="2022-08" db="EMBL/GenBank/DDBJ databases">
        <title>A Global Phylogenomic Analysis of the Shiitake Genus Lentinula.</title>
        <authorList>
            <consortium name="DOE Joint Genome Institute"/>
            <person name="Sierra-Patev S."/>
            <person name="Min B."/>
            <person name="Naranjo-Ortiz M."/>
            <person name="Looney B."/>
            <person name="Konkel Z."/>
            <person name="Slot J.C."/>
            <person name="Sakamoto Y."/>
            <person name="Steenwyk J.L."/>
            <person name="Rokas A."/>
            <person name="Carro J."/>
            <person name="Camarero S."/>
            <person name="Ferreira P."/>
            <person name="Molpeceres G."/>
            <person name="Ruiz-Duenas F.J."/>
            <person name="Serrano A."/>
            <person name="Henrissat B."/>
            <person name="Drula E."/>
            <person name="Hughes K.W."/>
            <person name="Mata J.L."/>
            <person name="Ishikawa N.K."/>
            <person name="Vargas-Isla R."/>
            <person name="Ushijima S."/>
            <person name="Smith C.A."/>
            <person name="Ahrendt S."/>
            <person name="Andreopoulos W."/>
            <person name="He G."/>
            <person name="Labutti K."/>
            <person name="Lipzen A."/>
            <person name="Ng V."/>
            <person name="Riley R."/>
            <person name="Sandor L."/>
            <person name="Barry K."/>
            <person name="Martinez A.T."/>
            <person name="Xiao Y."/>
            <person name="Gibbons J.G."/>
            <person name="Terashima K."/>
            <person name="Grigoriev I.V."/>
            <person name="Hibbett D.S."/>
        </authorList>
    </citation>
    <scope>NUCLEOTIDE SEQUENCE</scope>
    <source>
        <strain evidence="7">RHP3577 ss4</strain>
    </source>
</reference>
<dbReference type="PANTHER" id="PTHR15549:SF26">
    <property type="entry name" value="AXIAL BUDDING PATTERN PROTEIN 2-RELATED"/>
    <property type="match status" value="1"/>
</dbReference>
<organism evidence="7 8">
    <name type="scientific">Lentinula lateritia</name>
    <dbReference type="NCBI Taxonomy" id="40482"/>
    <lineage>
        <taxon>Eukaryota</taxon>
        <taxon>Fungi</taxon>
        <taxon>Dikarya</taxon>
        <taxon>Basidiomycota</taxon>
        <taxon>Agaricomycotina</taxon>
        <taxon>Agaricomycetes</taxon>
        <taxon>Agaricomycetidae</taxon>
        <taxon>Agaricales</taxon>
        <taxon>Marasmiineae</taxon>
        <taxon>Omphalotaceae</taxon>
        <taxon>Lentinula</taxon>
    </lineage>
</organism>
<evidence type="ECO:0000256" key="1">
    <source>
        <dbReference type="ARBA" id="ARBA00004167"/>
    </source>
</evidence>
<evidence type="ECO:0000313" key="8">
    <source>
        <dbReference type="Proteomes" id="UP001150217"/>
    </source>
</evidence>
<keyword evidence="2 6" id="KW-0812">Transmembrane</keyword>
<accession>A0ABQ8VTW6</accession>
<comment type="subcellular location">
    <subcellularLocation>
        <location evidence="1">Membrane</location>
        <topology evidence="1">Single-pass membrane protein</topology>
    </subcellularLocation>
</comment>
<protein>
    <submittedName>
        <fullName evidence="7">Uncharacterized protein</fullName>
    </submittedName>
</protein>
<feature type="compositionally biased region" description="Basic and acidic residues" evidence="5">
    <location>
        <begin position="368"/>
        <end position="379"/>
    </location>
</feature>
<feature type="region of interest" description="Disordered" evidence="5">
    <location>
        <begin position="125"/>
        <end position="151"/>
    </location>
</feature>
<name>A0ABQ8VTW6_9AGAR</name>
<evidence type="ECO:0000256" key="2">
    <source>
        <dbReference type="ARBA" id="ARBA00022692"/>
    </source>
</evidence>
<evidence type="ECO:0000256" key="4">
    <source>
        <dbReference type="ARBA" id="ARBA00023136"/>
    </source>
</evidence>
<dbReference type="EMBL" id="JANVFT010000009">
    <property type="protein sequence ID" value="KAJ4499805.1"/>
    <property type="molecule type" value="Genomic_DNA"/>
</dbReference>
<dbReference type="Proteomes" id="UP001150217">
    <property type="component" value="Unassembled WGS sequence"/>
</dbReference>
<evidence type="ECO:0000256" key="5">
    <source>
        <dbReference type="SAM" id="MobiDB-lite"/>
    </source>
</evidence>
<evidence type="ECO:0000313" key="7">
    <source>
        <dbReference type="EMBL" id="KAJ4499805.1"/>
    </source>
</evidence>
<keyword evidence="3 6" id="KW-1133">Transmembrane helix</keyword>
<feature type="compositionally biased region" description="Basic and acidic residues" evidence="5">
    <location>
        <begin position="134"/>
        <end position="145"/>
    </location>
</feature>